<reference evidence="2 3" key="1">
    <citation type="submission" date="2023-01" db="EMBL/GenBank/DDBJ databases">
        <title>Thalassococcus onchidii sp. nov., isolated from a marine invertebrate from the South China Sea.</title>
        <authorList>
            <person name="Xu S."/>
            <person name="Liu Z."/>
            <person name="Xu Y."/>
        </authorList>
    </citation>
    <scope>NUCLEOTIDE SEQUENCE [LARGE SCALE GENOMIC DNA]</scope>
    <source>
        <strain evidence="2 3">KCTC 32084</strain>
    </source>
</reference>
<evidence type="ECO:0000313" key="2">
    <source>
        <dbReference type="EMBL" id="MDA7425796.1"/>
    </source>
</evidence>
<sequence>MILGFDTSGRYISAALWDGTEIVADRYEEMARGQAERLFPLLDELLTDAGQTLQDLSAIGVGTGPGNFTGIRLAVSAARGLALSLGVPAVGVNLLEALALGSQNPVLACLDAPRDAVYVQGYGTATPIQPQQINAAEVPLGWSETGLTCIGSGAEAVAERLGATVSPAAFAPGLAIARIAAQRWHDDPARPAPFYLRAADAAPSKEQGPVILDHNA</sequence>
<dbReference type="EMBL" id="JAQIOY010000004">
    <property type="protein sequence ID" value="MDA7425796.1"/>
    <property type="molecule type" value="Genomic_DNA"/>
</dbReference>
<dbReference type="EC" id="2.3.1.234" evidence="2"/>
<protein>
    <submittedName>
        <fullName evidence="2">tRNA (Adenosine(37)-N6)-threonylcarbamoyltransferase complex dimerization subunit type 1 TsaB</fullName>
        <ecNumber evidence="2">2.3.1.234</ecNumber>
    </submittedName>
</protein>
<dbReference type="GO" id="GO:0061711">
    <property type="term" value="F:tRNA N(6)-L-threonylcarbamoyladenine synthase activity"/>
    <property type="evidence" value="ECO:0007669"/>
    <property type="project" value="UniProtKB-EC"/>
</dbReference>
<dbReference type="CDD" id="cd24032">
    <property type="entry name" value="ASKHA_NBD_TsaB"/>
    <property type="match status" value="1"/>
</dbReference>
<dbReference type="RefSeq" id="WP_271433151.1">
    <property type="nucleotide sequence ID" value="NZ_JAQIOY010000004.1"/>
</dbReference>
<dbReference type="SUPFAM" id="SSF53067">
    <property type="entry name" value="Actin-like ATPase domain"/>
    <property type="match status" value="1"/>
</dbReference>
<evidence type="ECO:0000313" key="3">
    <source>
        <dbReference type="Proteomes" id="UP001210720"/>
    </source>
</evidence>
<name>A0ABT4XV07_9RHOB</name>
<comment type="caution">
    <text evidence="2">The sequence shown here is derived from an EMBL/GenBank/DDBJ whole genome shotgun (WGS) entry which is preliminary data.</text>
</comment>
<proteinExistence type="predicted"/>
<evidence type="ECO:0000259" key="1">
    <source>
        <dbReference type="Pfam" id="PF00814"/>
    </source>
</evidence>
<accession>A0ABT4XV07</accession>
<keyword evidence="3" id="KW-1185">Reference proteome</keyword>
<keyword evidence="2" id="KW-0808">Transferase</keyword>
<keyword evidence="2" id="KW-0012">Acyltransferase</keyword>
<dbReference type="InterPro" id="IPR043129">
    <property type="entry name" value="ATPase_NBD"/>
</dbReference>
<dbReference type="InterPro" id="IPR000905">
    <property type="entry name" value="Gcp-like_dom"/>
</dbReference>
<organism evidence="2 3">
    <name type="scientific">Thalassococcus lentus</name>
    <dbReference type="NCBI Taxonomy" id="1210524"/>
    <lineage>
        <taxon>Bacteria</taxon>
        <taxon>Pseudomonadati</taxon>
        <taxon>Pseudomonadota</taxon>
        <taxon>Alphaproteobacteria</taxon>
        <taxon>Rhodobacterales</taxon>
        <taxon>Roseobacteraceae</taxon>
        <taxon>Thalassococcus</taxon>
    </lineage>
</organism>
<feature type="domain" description="Gcp-like" evidence="1">
    <location>
        <begin position="29"/>
        <end position="120"/>
    </location>
</feature>
<dbReference type="Proteomes" id="UP001210720">
    <property type="component" value="Unassembled WGS sequence"/>
</dbReference>
<dbReference type="Gene3D" id="3.30.420.40">
    <property type="match status" value="2"/>
</dbReference>
<dbReference type="PANTHER" id="PTHR11735:SF11">
    <property type="entry name" value="TRNA THREONYLCARBAMOYLADENOSINE BIOSYNTHESIS PROTEIN TSAB"/>
    <property type="match status" value="1"/>
</dbReference>
<dbReference type="NCBIfam" id="TIGR03725">
    <property type="entry name" value="T6A_YeaZ"/>
    <property type="match status" value="1"/>
</dbReference>
<dbReference type="InterPro" id="IPR022496">
    <property type="entry name" value="T6A_TsaB"/>
</dbReference>
<dbReference type="PANTHER" id="PTHR11735">
    <property type="entry name" value="TRNA N6-ADENOSINE THREONYLCARBAMOYLTRANSFERASE"/>
    <property type="match status" value="1"/>
</dbReference>
<dbReference type="Pfam" id="PF00814">
    <property type="entry name" value="TsaD"/>
    <property type="match status" value="1"/>
</dbReference>
<gene>
    <name evidence="2" type="primary">tsaB</name>
    <name evidence="2" type="ORF">PFY00_13770</name>
</gene>